<accession>W7UG04</accession>
<sequence>MGKNNTSHEKFKSKIGGQALIEGIMMLGPNTGAMACRLPDGTIDLETWEENNGKNAPWYKKTPLVRGCTSFVTSLTKGYKYMMKSAEKQITDEDEDDSKDKKKKKKQEKAEEAVKAAETKAESAPSAADEAVSEEKAAPAEAESSTASAKTAAAGEKKEEEKSSFDIFMYIGIFVGIALAIGLFVFLPKWLVAFIPGIKEHRIIRSFLEGIVKIALFVSYMYIVSLTKDIRRQYMYHGAEHKTIACHEAELPLTVENVRSQTRFHKRCGTSFIFIVLIVSILVMCLVPFSVTWQRIVASLVLLPLVVGISYECIRLAGNNDNLFTRILSAPGLAMQRITTREPDDSMIEIAIAAMKPCIPEDKEEDKW</sequence>
<dbReference type="OrthoDB" id="9784805at2"/>
<dbReference type="Pfam" id="PF07136">
    <property type="entry name" value="DUF1385"/>
    <property type="match status" value="1"/>
</dbReference>
<organism evidence="3 4">
    <name type="scientific">Ruminococcus flavefaciens 007c</name>
    <dbReference type="NCBI Taxonomy" id="1341157"/>
    <lineage>
        <taxon>Bacteria</taxon>
        <taxon>Bacillati</taxon>
        <taxon>Bacillota</taxon>
        <taxon>Clostridia</taxon>
        <taxon>Eubacteriales</taxon>
        <taxon>Oscillospiraceae</taxon>
        <taxon>Ruminococcus</taxon>
    </lineage>
</organism>
<feature type="compositionally biased region" description="Low complexity" evidence="1">
    <location>
        <begin position="139"/>
        <end position="154"/>
    </location>
</feature>
<comment type="caution">
    <text evidence="3">The sequence shown here is derived from an EMBL/GenBank/DDBJ whole genome shotgun (WGS) entry which is preliminary data.</text>
</comment>
<proteinExistence type="predicted"/>
<feature type="transmembrane region" description="Helical" evidence="2">
    <location>
        <begin position="207"/>
        <end position="226"/>
    </location>
</feature>
<evidence type="ECO:0000313" key="4">
    <source>
        <dbReference type="Proteomes" id="UP000019365"/>
    </source>
</evidence>
<dbReference type="PATRIC" id="fig|1341157.4.peg.2352"/>
<protein>
    <recommendedName>
        <fullName evidence="5">Metal-dependent enzyme</fullName>
    </recommendedName>
</protein>
<reference evidence="3 4" key="1">
    <citation type="journal article" date="2014" name="PLoS ONE">
        <title>Rumen cellulosomics: divergent fiber-degrading strategies revealed by comparative genome-wide analysis of six ruminococcal strains.</title>
        <authorList>
            <person name="Dassa B."/>
            <person name="Borovok I."/>
            <person name="Ruimy-Israeli V."/>
            <person name="Lamed R."/>
            <person name="Flint H.J."/>
            <person name="Duncan S.H."/>
            <person name="Henrissat B."/>
            <person name="Coutinho P."/>
            <person name="Morrison M."/>
            <person name="Mosoni P."/>
            <person name="Yeoman C.J."/>
            <person name="White B.A."/>
            <person name="Bayer E.A."/>
        </authorList>
    </citation>
    <scope>NUCLEOTIDE SEQUENCE [LARGE SCALE GENOMIC DNA]</scope>
    <source>
        <strain evidence="3 4">007c</strain>
    </source>
</reference>
<dbReference type="Proteomes" id="UP000019365">
    <property type="component" value="Unassembled WGS sequence"/>
</dbReference>
<name>W7UG04_RUMFL</name>
<dbReference type="eggNOG" id="COG3872">
    <property type="taxonomic scope" value="Bacteria"/>
</dbReference>
<evidence type="ECO:0000256" key="2">
    <source>
        <dbReference type="SAM" id="Phobius"/>
    </source>
</evidence>
<dbReference type="PANTHER" id="PTHR42867">
    <property type="entry name" value="MEMBRANE PROTEIN-RELATED"/>
    <property type="match status" value="1"/>
</dbReference>
<evidence type="ECO:0000256" key="1">
    <source>
        <dbReference type="SAM" id="MobiDB-lite"/>
    </source>
</evidence>
<keyword evidence="4" id="KW-1185">Reference proteome</keyword>
<evidence type="ECO:0000313" key="3">
    <source>
        <dbReference type="EMBL" id="EWM52878.1"/>
    </source>
</evidence>
<dbReference type="PANTHER" id="PTHR42867:SF1">
    <property type="entry name" value="MEMBRANE PROTEIN-RELATED"/>
    <property type="match status" value="1"/>
</dbReference>
<feature type="transmembrane region" description="Helical" evidence="2">
    <location>
        <begin position="296"/>
        <end position="314"/>
    </location>
</feature>
<keyword evidence="2" id="KW-0472">Membrane</keyword>
<keyword evidence="2" id="KW-1133">Transmembrane helix</keyword>
<dbReference type="EMBL" id="ATAX01000028">
    <property type="protein sequence ID" value="EWM52878.1"/>
    <property type="molecule type" value="Genomic_DNA"/>
</dbReference>
<feature type="region of interest" description="Disordered" evidence="1">
    <location>
        <begin position="89"/>
        <end position="155"/>
    </location>
</feature>
<dbReference type="InterPro" id="IPR010787">
    <property type="entry name" value="DUF1385"/>
</dbReference>
<dbReference type="RefSeq" id="WP_037299992.1">
    <property type="nucleotide sequence ID" value="NZ_ATAX01000028.1"/>
</dbReference>
<feature type="transmembrane region" description="Helical" evidence="2">
    <location>
        <begin position="167"/>
        <end position="187"/>
    </location>
</feature>
<gene>
    <name evidence="3" type="ORF">RF007C_14790</name>
</gene>
<dbReference type="AlphaFoldDB" id="W7UG04"/>
<feature type="compositionally biased region" description="Basic and acidic residues" evidence="1">
    <location>
        <begin position="108"/>
        <end position="121"/>
    </location>
</feature>
<evidence type="ECO:0008006" key="5">
    <source>
        <dbReference type="Google" id="ProtNLM"/>
    </source>
</evidence>
<keyword evidence="2" id="KW-0812">Transmembrane</keyword>
<feature type="transmembrane region" description="Helical" evidence="2">
    <location>
        <begin position="269"/>
        <end position="290"/>
    </location>
</feature>